<organism evidence="4 5">
    <name type="scientific">Capillimicrobium parvum</name>
    <dbReference type="NCBI Taxonomy" id="2884022"/>
    <lineage>
        <taxon>Bacteria</taxon>
        <taxon>Bacillati</taxon>
        <taxon>Actinomycetota</taxon>
        <taxon>Thermoleophilia</taxon>
        <taxon>Solirubrobacterales</taxon>
        <taxon>Capillimicrobiaceae</taxon>
        <taxon>Capillimicrobium</taxon>
    </lineage>
</organism>
<dbReference type="KEGG" id="sbae:DSM104329_04343"/>
<feature type="domain" description="Fe/B12 periplasmic-binding" evidence="3">
    <location>
        <begin position="31"/>
        <end position="294"/>
    </location>
</feature>
<name>A0A9E7C1Z7_9ACTN</name>
<dbReference type="Pfam" id="PF01497">
    <property type="entry name" value="Peripla_BP_2"/>
    <property type="match status" value="1"/>
</dbReference>
<dbReference type="PANTHER" id="PTHR30535">
    <property type="entry name" value="VITAMIN B12-BINDING PROTEIN"/>
    <property type="match status" value="1"/>
</dbReference>
<dbReference type="Gene3D" id="3.40.50.1980">
    <property type="entry name" value="Nitrogenase molybdenum iron protein domain"/>
    <property type="match status" value="2"/>
</dbReference>
<dbReference type="RefSeq" id="WP_259311961.1">
    <property type="nucleotide sequence ID" value="NZ_CP087164.1"/>
</dbReference>
<sequence length="294" mass="31281">MTAARSLLLVFAAALVVSLAASAPAPAASKRIVALTPFTANVLAELGVRPIAVGDPGASAAQLSGRLNGVRRLKLSHPNGPNLEQLAALRPDIVFSSPTWRPGTPRIQRLGIKVHDGFDPQRLGTVPLGIRYIAGAVGRGRAGRDLTNRVQAAYRAASAKPRSHPRVLLVMGLARSTMALLGQSWGGDIIRAAGGRLVTEGIKPIGSRGEDALVGNLSNEAVVRMNPDVIIVVPHGNAQDIGAIARFYRSYRPWRTTKAARRGRIHVPTDDSLLQANLNPAALIRHVRQAYLHN</sequence>
<dbReference type="SUPFAM" id="SSF53807">
    <property type="entry name" value="Helical backbone' metal receptor"/>
    <property type="match status" value="1"/>
</dbReference>
<reference evidence="4" key="1">
    <citation type="journal article" date="2022" name="Int. J. Syst. Evol. Microbiol.">
        <title>Pseudomonas aegrilactucae sp. nov. and Pseudomonas morbosilactucae sp. nov., pathogens causing bacterial rot of lettuce in Japan.</title>
        <authorList>
            <person name="Sawada H."/>
            <person name="Fujikawa T."/>
            <person name="Satou M."/>
        </authorList>
    </citation>
    <scope>NUCLEOTIDE SEQUENCE</scope>
    <source>
        <strain evidence="4">0166_1</strain>
    </source>
</reference>
<dbReference type="InterPro" id="IPR002491">
    <property type="entry name" value="ABC_transptr_periplasmic_BD"/>
</dbReference>
<feature type="chain" id="PRO_5038605761" evidence="2">
    <location>
        <begin position="28"/>
        <end position="294"/>
    </location>
</feature>
<evidence type="ECO:0000313" key="4">
    <source>
        <dbReference type="EMBL" id="UGS37921.1"/>
    </source>
</evidence>
<feature type="signal peptide" evidence="2">
    <location>
        <begin position="1"/>
        <end position="27"/>
    </location>
</feature>
<evidence type="ECO:0000256" key="2">
    <source>
        <dbReference type="SAM" id="SignalP"/>
    </source>
</evidence>
<dbReference type="GO" id="GO:0071281">
    <property type="term" value="P:cellular response to iron ion"/>
    <property type="evidence" value="ECO:0007669"/>
    <property type="project" value="TreeGrafter"/>
</dbReference>
<dbReference type="InterPro" id="IPR050902">
    <property type="entry name" value="ABC_Transporter_SBP"/>
</dbReference>
<protein>
    <submittedName>
        <fullName evidence="4">High-affinity heme uptake system protein IsdE</fullName>
    </submittedName>
</protein>
<proteinExistence type="inferred from homology"/>
<comment type="similarity">
    <text evidence="1">Belongs to the bacterial solute-binding protein 8 family.</text>
</comment>
<dbReference type="EMBL" id="CP087164">
    <property type="protein sequence ID" value="UGS37921.1"/>
    <property type="molecule type" value="Genomic_DNA"/>
</dbReference>
<dbReference type="PROSITE" id="PS50983">
    <property type="entry name" value="FE_B12_PBP"/>
    <property type="match status" value="1"/>
</dbReference>
<dbReference type="Proteomes" id="UP001162834">
    <property type="component" value="Chromosome"/>
</dbReference>
<evidence type="ECO:0000256" key="1">
    <source>
        <dbReference type="ARBA" id="ARBA00008814"/>
    </source>
</evidence>
<keyword evidence="2" id="KW-0732">Signal</keyword>
<gene>
    <name evidence="4" type="primary">isdE</name>
    <name evidence="4" type="ORF">DSM104329_04343</name>
</gene>
<evidence type="ECO:0000313" key="5">
    <source>
        <dbReference type="Proteomes" id="UP001162834"/>
    </source>
</evidence>
<dbReference type="AlphaFoldDB" id="A0A9E7C1Z7"/>
<evidence type="ECO:0000259" key="3">
    <source>
        <dbReference type="PROSITE" id="PS50983"/>
    </source>
</evidence>
<keyword evidence="5" id="KW-1185">Reference proteome</keyword>
<accession>A0A9E7C1Z7</accession>
<dbReference type="PANTHER" id="PTHR30535:SF34">
    <property type="entry name" value="MOLYBDATE-BINDING PROTEIN MOLA"/>
    <property type="match status" value="1"/>
</dbReference>